<dbReference type="RefSeq" id="WP_156676463.1">
    <property type="nucleotide sequence ID" value="NZ_CACRUL010000005.1"/>
</dbReference>
<dbReference type="GO" id="GO:0140359">
    <property type="term" value="F:ABC-type transporter activity"/>
    <property type="evidence" value="ECO:0007669"/>
    <property type="project" value="InterPro"/>
</dbReference>
<dbReference type="AlphaFoldDB" id="A0A6N3A3Q3"/>
<evidence type="ECO:0000256" key="3">
    <source>
        <dbReference type="ARBA" id="ARBA00022692"/>
    </source>
</evidence>
<dbReference type="InterPro" id="IPR013525">
    <property type="entry name" value="ABC2_TM"/>
</dbReference>
<feature type="transmembrane region" description="Helical" evidence="6">
    <location>
        <begin position="98"/>
        <end position="122"/>
    </location>
</feature>
<keyword evidence="3 6" id="KW-0812">Transmembrane</keyword>
<feature type="transmembrane region" description="Helical" evidence="6">
    <location>
        <begin position="165"/>
        <end position="183"/>
    </location>
</feature>
<comment type="subcellular location">
    <subcellularLocation>
        <location evidence="1">Membrane</location>
        <topology evidence="1">Multi-pass membrane protein</topology>
    </subcellularLocation>
</comment>
<evidence type="ECO:0000256" key="4">
    <source>
        <dbReference type="ARBA" id="ARBA00022989"/>
    </source>
</evidence>
<reference evidence="8" key="1">
    <citation type="submission" date="2019-11" db="EMBL/GenBank/DDBJ databases">
        <authorList>
            <person name="Feng L."/>
        </authorList>
    </citation>
    <scope>NUCLEOTIDE SEQUENCE</scope>
    <source>
        <strain evidence="8">SrubneriLFYP117</strain>
    </source>
</reference>
<feature type="transmembrane region" description="Helical" evidence="6">
    <location>
        <begin position="23"/>
        <end position="41"/>
    </location>
</feature>
<dbReference type="GO" id="GO:0016020">
    <property type="term" value="C:membrane"/>
    <property type="evidence" value="ECO:0007669"/>
    <property type="project" value="UniProtKB-SubCell"/>
</dbReference>
<evidence type="ECO:0000259" key="7">
    <source>
        <dbReference type="Pfam" id="PF01061"/>
    </source>
</evidence>
<dbReference type="PANTHER" id="PTHR48041:SF139">
    <property type="entry name" value="PROTEIN SCARLET"/>
    <property type="match status" value="1"/>
</dbReference>
<accession>A0A6N3A3Q3</accession>
<keyword evidence="5 6" id="KW-0472">Membrane</keyword>
<evidence type="ECO:0000256" key="1">
    <source>
        <dbReference type="ARBA" id="ARBA00004141"/>
    </source>
</evidence>
<feature type="transmembrane region" description="Helical" evidence="6">
    <location>
        <begin position="134"/>
        <end position="158"/>
    </location>
</feature>
<feature type="domain" description="ABC-2 type transporter transmembrane" evidence="7">
    <location>
        <begin position="9"/>
        <end position="209"/>
    </location>
</feature>
<evidence type="ECO:0000256" key="5">
    <source>
        <dbReference type="ARBA" id="ARBA00023136"/>
    </source>
</evidence>
<keyword evidence="4 6" id="KW-1133">Transmembrane helix</keyword>
<dbReference type="PANTHER" id="PTHR48041">
    <property type="entry name" value="ABC TRANSPORTER G FAMILY MEMBER 28"/>
    <property type="match status" value="1"/>
</dbReference>
<gene>
    <name evidence="8" type="ORF">SRLFYP117_01875</name>
</gene>
<evidence type="ECO:0000256" key="6">
    <source>
        <dbReference type="SAM" id="Phobius"/>
    </source>
</evidence>
<dbReference type="Pfam" id="PF01061">
    <property type="entry name" value="ABC2_membrane"/>
    <property type="match status" value="1"/>
</dbReference>
<feature type="transmembrane region" description="Helical" evidence="6">
    <location>
        <begin position="249"/>
        <end position="270"/>
    </location>
</feature>
<protein>
    <submittedName>
        <fullName evidence="8">ABC-2 type transporter</fullName>
    </submittedName>
</protein>
<evidence type="ECO:0000256" key="2">
    <source>
        <dbReference type="ARBA" id="ARBA00022448"/>
    </source>
</evidence>
<feature type="transmembrane region" description="Helical" evidence="6">
    <location>
        <begin position="57"/>
        <end position="77"/>
    </location>
</feature>
<dbReference type="EMBL" id="CACRUL010000005">
    <property type="protein sequence ID" value="VYT85443.1"/>
    <property type="molecule type" value="Genomic_DNA"/>
</dbReference>
<sequence length="275" mass="31004">MVDNKQVSIYFKKFLRLLLNKKSLFFVIEAILLPLIISIAFNSNEVFDKYHITRTSSIMFISAALWIGLFNSVTSICNERKVIKFEYQIKGLSLPSYVSARVLTELVLCLAEAVLMIGTIIILYPRIQGNGSQIVLFGITLFLVIFTSDMLALLISAFVKKSFQAMTAMPLVLMVQLLFSNFLQSLDEKIPFLLWISHATITRWGTTAFFRIANMNNLVPSQGHTDWQVYQKDGVGTYAYDLLAILGNWGVLIAFSALFMVATSLVLTSVRKDAR</sequence>
<organism evidence="8">
    <name type="scientific">Streptococcus oralis</name>
    <dbReference type="NCBI Taxonomy" id="1303"/>
    <lineage>
        <taxon>Bacteria</taxon>
        <taxon>Bacillati</taxon>
        <taxon>Bacillota</taxon>
        <taxon>Bacilli</taxon>
        <taxon>Lactobacillales</taxon>
        <taxon>Streptococcaceae</taxon>
        <taxon>Streptococcus</taxon>
    </lineage>
</organism>
<evidence type="ECO:0000313" key="8">
    <source>
        <dbReference type="EMBL" id="VYT85443.1"/>
    </source>
</evidence>
<keyword evidence="2" id="KW-0813">Transport</keyword>
<dbReference type="InterPro" id="IPR050352">
    <property type="entry name" value="ABCG_transporters"/>
</dbReference>
<proteinExistence type="predicted"/>
<name>A0A6N3A3Q3_STROR</name>